<feature type="region of interest" description="Disordered" evidence="2">
    <location>
        <begin position="1"/>
        <end position="60"/>
    </location>
</feature>
<dbReference type="Proteomes" id="UP000502298">
    <property type="component" value="Chromosome"/>
</dbReference>
<dbReference type="RefSeq" id="WP_168918364.1">
    <property type="nucleotide sequence ID" value="NZ_CP050804.1"/>
</dbReference>
<accession>A0A6H2EN15</accession>
<feature type="domain" description="Restriction endonuclease type II-like" evidence="3">
    <location>
        <begin position="1210"/>
        <end position="1303"/>
    </location>
</feature>
<name>A0A6H2EN15_9ACTO</name>
<evidence type="ECO:0000313" key="4">
    <source>
        <dbReference type="EMBL" id="QJC22442.1"/>
    </source>
</evidence>
<keyword evidence="5" id="KW-1185">Reference proteome</keyword>
<evidence type="ECO:0000256" key="1">
    <source>
        <dbReference type="SAM" id="Coils"/>
    </source>
</evidence>
<dbReference type="EMBL" id="CP050804">
    <property type="protein sequence ID" value="QJC22442.1"/>
    <property type="molecule type" value="Genomic_DNA"/>
</dbReference>
<feature type="coiled-coil region" evidence="1">
    <location>
        <begin position="124"/>
        <end position="151"/>
    </location>
</feature>
<protein>
    <recommendedName>
        <fullName evidence="3">Restriction endonuclease type II-like domain-containing protein</fullName>
    </recommendedName>
</protein>
<sequence length="1420" mass="155866">MSFFKRKKNAVPEMNDDELTIDPAVAPPVTPAEQKSDTDEAATAQISAEEPPHSAPDRKPEMIISRDQLMDLAYTQWHAELNAQAQIADQREAQRTPGRIDLTQIHPTGSVQFYGYQATRLSSLIREERSLAQAKIQLARLREDLDQTAQTYGHAPASLSVGAMTWTELPEQTSTEMPQPNYDVTGELHLSEGEFLELDTHTDVTDEGVEANKKSADEVREARTITEPGIFRPVRLFFPSQKDALVQLVDAAEINPVVIRALRNHGAAAEELAALRQLATEGSSVDVLITRMNELGRIYLPGFSYEPKVILGSFFQPERMMLADLEAMEPYIRTSTLMLALAGDPQSRERCALLLPPGNSADRNPESERGVGDLDPSELDVVEAVAAGRSLVVDCPPGSRRIPTMAAVAADAVASGRSLMIVPSRAASAADLVSELEKHGLADLVADFSDVEAIPMRLRTGMRVERPELAMDETLARRARLMEVRNVIETFMRELHDVDPQWGVSVYDLLEKLAAATEGKQAPLTKVRFDSHTLNNMTGEELSKIHDLIAQAGQSHAFDSHITHSAWINTDIADPQTGETALAAVQRLQKSIAGVVNQSSRAAGETGLQQARTLAQWLEQINVLDGIAQSLDIFVPQIFETSPMDMVIATASRDWRDKHGHSMRGGERRRFKKQAQDLVRPGAVVADLHDELAKVEERRETWRRYTAEGGWPQLPQGLAHMQETSEELVADLAFLSEHLADEDFHTLDFDKLQHRINALAADGEHMMILPDRNAALNALRERGLERFVDDMLRREVPAQLVDAEFDLAYASSVFEQLIVKSSALAHLGPQDLDELVTDFRTLDEAHCASLAGPVKLAVVNNARSLMIDRRQDTLKLDSLLARHGVSVLRDVIATYQRLVQVARPVWIVPATIAAEFIPPMPWVDLVMMDVSDNASVASVAGALTRGRQQVVFGDVRRAGVVERENGALRSLASTLPVRQLPTNRARLDDLSLQALRAHGYDDVLSQVPSVAAVTQSQLIVVDGRGVPSPSADGAVEAPKAEVDAVVEAVLAHAMSRPDQSLAVITVSPAHAHRVREALRHVGTESKELSALYAGDQGEPFLVVDIFNAASIRRDHVILSVGYGKTVHGRVLHSFGALSTPVGLTGMIDAIEAARGSMTIISSIAPGEISLNRVSTPGPRLLAELLGQAGGYSKDVEIAESSGEIAPLLADLARRIEAAGYVTRANVGEGQWRIPLIVGHRDIPGQWAVAVVYDDLGYAQQASLRRRDRYRVATLEYHGWQVYQTFSTSLFVDPQGQAQRVIERVRAVLENSGNNNDVVVPTVDEWGEPQEQHPVETADALAAQPRRTRPRPAVIPGLQLAGYTDNELEELLLWIASDGVDRTTDDYVTLLRQELALRRGSQIERVLANIVRRMGVARDEQ</sequence>
<dbReference type="Pfam" id="PF18741">
    <property type="entry name" value="MTES_1575"/>
    <property type="match status" value="1"/>
</dbReference>
<organism evidence="4 5">
    <name type="scientific">Arcanobacterium buesumense</name>
    <dbReference type="NCBI Taxonomy" id="2722751"/>
    <lineage>
        <taxon>Bacteria</taxon>
        <taxon>Bacillati</taxon>
        <taxon>Actinomycetota</taxon>
        <taxon>Actinomycetes</taxon>
        <taxon>Actinomycetales</taxon>
        <taxon>Actinomycetaceae</taxon>
        <taxon>Arcanobacterium</taxon>
    </lineage>
</organism>
<feature type="compositionally biased region" description="Basic and acidic residues" evidence="2">
    <location>
        <begin position="363"/>
        <end position="372"/>
    </location>
</feature>
<evidence type="ECO:0000259" key="3">
    <source>
        <dbReference type="Pfam" id="PF18741"/>
    </source>
</evidence>
<reference evidence="4 5" key="1">
    <citation type="submission" date="2020-03" db="EMBL/GenBank/DDBJ databases">
        <title>Complete genome of Arcanobacterium buesumensis sp. nov. strain 2701.</title>
        <authorList>
            <person name="Borowiak M."/>
            <person name="Alssahen M."/>
            <person name="Laemmler C."/>
            <person name="Malorny B."/>
            <person name="Hassan A."/>
            <person name="Prenger-Berninghoff E."/>
            <person name="Ploetz M."/>
            <person name="Abdulmawjood A."/>
        </authorList>
    </citation>
    <scope>NUCLEOTIDE SEQUENCE [LARGE SCALE GENOMIC DNA]</scope>
    <source>
        <strain evidence="4 5">2701</strain>
    </source>
</reference>
<proteinExistence type="predicted"/>
<evidence type="ECO:0000313" key="5">
    <source>
        <dbReference type="Proteomes" id="UP000502298"/>
    </source>
</evidence>
<gene>
    <name evidence="4" type="ORF">HC352_07940</name>
</gene>
<feature type="compositionally biased region" description="Basic and acidic residues" evidence="2">
    <location>
        <begin position="50"/>
        <end position="60"/>
    </location>
</feature>
<evidence type="ECO:0000256" key="2">
    <source>
        <dbReference type="SAM" id="MobiDB-lite"/>
    </source>
</evidence>
<keyword evidence="1" id="KW-0175">Coiled coil</keyword>
<dbReference type="InterPro" id="IPR049468">
    <property type="entry name" value="Restrct_endonuc-II-like_dom"/>
</dbReference>
<dbReference type="KEGG" id="arca:HC352_07940"/>
<feature type="region of interest" description="Disordered" evidence="2">
    <location>
        <begin position="355"/>
        <end position="375"/>
    </location>
</feature>